<organism evidence="1 2">
    <name type="scientific">Cyclobacterium plantarum</name>
    <dbReference type="NCBI Taxonomy" id="2716263"/>
    <lineage>
        <taxon>Bacteria</taxon>
        <taxon>Pseudomonadati</taxon>
        <taxon>Bacteroidota</taxon>
        <taxon>Cytophagia</taxon>
        <taxon>Cytophagales</taxon>
        <taxon>Cyclobacteriaceae</taxon>
        <taxon>Cyclobacterium</taxon>
    </lineage>
</organism>
<evidence type="ECO:0000313" key="2">
    <source>
        <dbReference type="Proteomes" id="UP000649799"/>
    </source>
</evidence>
<evidence type="ECO:0000313" key="1">
    <source>
        <dbReference type="EMBL" id="NHE58922.1"/>
    </source>
</evidence>
<dbReference type="Pfam" id="PF09957">
    <property type="entry name" value="VapB_antitoxin"/>
    <property type="match status" value="1"/>
</dbReference>
<name>A0ABX0HEH7_9BACT</name>
<dbReference type="EMBL" id="JAANYN010000009">
    <property type="protein sequence ID" value="NHE58922.1"/>
    <property type="molecule type" value="Genomic_DNA"/>
</dbReference>
<sequence>MRTTLEIPEKLIKEAMQLTGAKTNYLLFHHLISIHPFPVEHDFFDGIHGFDIHSRIAFYQDQIGQLAGFNTSQAVLGTEIMGVMKGTAGNNLEGAHTGFHK</sequence>
<dbReference type="Proteomes" id="UP000649799">
    <property type="component" value="Unassembled WGS sequence"/>
</dbReference>
<dbReference type="InterPro" id="IPR019239">
    <property type="entry name" value="VapB_antitoxin"/>
</dbReference>
<reference evidence="1 2" key="1">
    <citation type="submission" date="2020-03" db="EMBL/GenBank/DDBJ databases">
        <title>Cyclobacterium plantarum sp. nov., a marine bacterium isolated from a coastal-marine wetland.</title>
        <authorList>
            <person name="Sanchez-Porro C."/>
            <person name="Ventosa A."/>
            <person name="Amoozegar M."/>
        </authorList>
    </citation>
    <scope>NUCLEOTIDE SEQUENCE [LARGE SCALE GENOMIC DNA]</scope>
    <source>
        <strain evidence="1 2">GBPx2</strain>
    </source>
</reference>
<accession>A0ABX0HEH7</accession>
<keyword evidence="2" id="KW-1185">Reference proteome</keyword>
<proteinExistence type="predicted"/>
<protein>
    <submittedName>
        <fullName evidence="1">Type II toxin-antitoxin system VapB family antitoxin</fullName>
    </submittedName>
</protein>
<comment type="caution">
    <text evidence="1">The sequence shown here is derived from an EMBL/GenBank/DDBJ whole genome shotgun (WGS) entry which is preliminary data.</text>
</comment>
<gene>
    <name evidence="1" type="ORF">G9Q97_19100</name>
</gene>